<feature type="region of interest" description="Disordered" evidence="2">
    <location>
        <begin position="407"/>
        <end position="426"/>
    </location>
</feature>
<dbReference type="Ensembl" id="ENSELUT00000107271.1">
    <property type="protein sequence ID" value="ENSELUP00000081953.1"/>
    <property type="gene ID" value="ENSELUG00000009125.3"/>
</dbReference>
<dbReference type="Proteomes" id="UP000265140">
    <property type="component" value="Chromosome 24"/>
</dbReference>
<dbReference type="PANTHER" id="PTHR33488:SF2">
    <property type="entry name" value="EARLY ENDOSOME ANTIGEN 1-LIKE"/>
    <property type="match status" value="1"/>
</dbReference>
<protein>
    <submittedName>
        <fullName evidence="3">Uncharacterized protein</fullName>
    </submittedName>
</protein>
<reference evidence="3" key="2">
    <citation type="submission" date="2025-08" db="UniProtKB">
        <authorList>
            <consortium name="Ensembl"/>
        </authorList>
    </citation>
    <scope>IDENTIFICATION</scope>
</reference>
<reference evidence="3 4" key="1">
    <citation type="submission" date="2020-02" db="EMBL/GenBank/DDBJ databases">
        <title>Esox lucius (northern pike) genome, fEsoLuc1, primary haplotype.</title>
        <authorList>
            <person name="Myers G."/>
            <person name="Karagic N."/>
            <person name="Meyer A."/>
            <person name="Pippel M."/>
            <person name="Reichard M."/>
            <person name="Winkler S."/>
            <person name="Tracey A."/>
            <person name="Sims Y."/>
            <person name="Howe K."/>
            <person name="Rhie A."/>
            <person name="Formenti G."/>
            <person name="Durbin R."/>
            <person name="Fedrigo O."/>
            <person name="Jarvis E.D."/>
        </authorList>
    </citation>
    <scope>NUCLEOTIDE SEQUENCE [LARGE SCALE GENOMIC DNA]</scope>
</reference>
<keyword evidence="4" id="KW-1185">Reference proteome</keyword>
<dbReference type="RefSeq" id="XP_034146178.1">
    <property type="nucleotide sequence ID" value="XM_034290287.1"/>
</dbReference>
<feature type="coiled-coil region" evidence="1">
    <location>
        <begin position="435"/>
        <end position="473"/>
    </location>
</feature>
<evidence type="ECO:0000313" key="3">
    <source>
        <dbReference type="Ensembl" id="ENSELUP00000081953.1"/>
    </source>
</evidence>
<dbReference type="RefSeq" id="XP_034146179.1">
    <property type="nucleotide sequence ID" value="XM_034290288.1"/>
</dbReference>
<keyword evidence="1" id="KW-0175">Coiled coil</keyword>
<name>A0AAY5JZE5_ESOLU</name>
<dbReference type="PANTHER" id="PTHR33488">
    <property type="entry name" value="ZGC:162509"/>
    <property type="match status" value="1"/>
</dbReference>
<dbReference type="RefSeq" id="XP_034146180.1">
    <property type="nucleotide sequence ID" value="XM_034290289.1"/>
</dbReference>
<evidence type="ECO:0000313" key="4">
    <source>
        <dbReference type="Proteomes" id="UP000265140"/>
    </source>
</evidence>
<feature type="region of interest" description="Disordered" evidence="2">
    <location>
        <begin position="647"/>
        <end position="686"/>
    </location>
</feature>
<feature type="coiled-coil region" evidence="1">
    <location>
        <begin position="184"/>
        <end position="221"/>
    </location>
</feature>
<dbReference type="GeneID" id="105027187"/>
<proteinExistence type="predicted"/>
<evidence type="ECO:0000256" key="2">
    <source>
        <dbReference type="SAM" id="MobiDB-lite"/>
    </source>
</evidence>
<evidence type="ECO:0000256" key="1">
    <source>
        <dbReference type="SAM" id="Coils"/>
    </source>
</evidence>
<dbReference type="GeneTree" id="ENSGT00390000008061"/>
<organism evidence="3 4">
    <name type="scientific">Esox lucius</name>
    <name type="common">Northern pike</name>
    <dbReference type="NCBI Taxonomy" id="8010"/>
    <lineage>
        <taxon>Eukaryota</taxon>
        <taxon>Metazoa</taxon>
        <taxon>Chordata</taxon>
        <taxon>Craniata</taxon>
        <taxon>Vertebrata</taxon>
        <taxon>Euteleostomi</taxon>
        <taxon>Actinopterygii</taxon>
        <taxon>Neopterygii</taxon>
        <taxon>Teleostei</taxon>
        <taxon>Protacanthopterygii</taxon>
        <taxon>Esociformes</taxon>
        <taxon>Esocidae</taxon>
        <taxon>Esox</taxon>
    </lineage>
</organism>
<sequence length="686" mass="77384">MAAKDLIRATSSLTKASQCREDTAIISKAHANWEEYLTPAPMSIAFLGELVFISSKQDFSIKAGEPTGGFMFIKYPDSFRACLLQVCNSGWEAFNEAHKSMDQIRLHTQNVPPYIKTAVDILVQNDDALVKNLLPDTLDSINNISASCVELAKSVENKFAHVTKLISELLETCTSAKQSYGTKLEEVRNMLEYQKVQKDILEKENELAEKEYVKLQKLQDKSYEDFKKAMDSMPSGWDMIGMNFVEAITNFLTVPLKLPSLAVNLFKKTSENPINTYATNEVLCQSPMLLLTAQTLYDIIQKDKIEWSKVVDEKTGKMRTDWLKEQIENLLSSIEQADQSPTKTQAEQMCQEIITICTDLSSRASEDKHDNDTKNKKVIKQIKSVKKSAMKFDCSAKKITQTSALPVTSPGMSKVQSSSTGPAGQMSSENARFRIEQMKAQFESASQKYERSLEKMEEKQRGLAEILNKLRNSDVQDIEFDSTIKMLAEGLQAMGILQEKWRKMVQFFQMISNIINTCLKTSLQDFTKNAGNSNLKYGSNLFLKDMIYRQAFEACNIANQVNMISGTYTEISSEYLMDRINSLGRLMALDPNHPRFKTERLALATSCDNAEKQIRACVVKNKELYKTKCKARLQLIENQLKSILPPTSEKETTELQSIVASGFKDDTEDGLEEKTEAGHRGNSQHA</sequence>
<dbReference type="AlphaFoldDB" id="A0AAY5JZE5"/>
<reference evidence="3" key="3">
    <citation type="submission" date="2025-09" db="UniProtKB">
        <authorList>
            <consortium name="Ensembl"/>
        </authorList>
    </citation>
    <scope>IDENTIFICATION</scope>
</reference>
<accession>A0AAY5JZE5</accession>